<name>A0A450WE42_9GAMM</name>
<dbReference type="GO" id="GO:0044550">
    <property type="term" value="P:secondary metabolite biosynthetic process"/>
    <property type="evidence" value="ECO:0007669"/>
    <property type="project" value="TreeGrafter"/>
</dbReference>
<dbReference type="AlphaFoldDB" id="A0A450WE42"/>
<dbReference type="GO" id="GO:0016878">
    <property type="term" value="F:acid-thiol ligase activity"/>
    <property type="evidence" value="ECO:0007669"/>
    <property type="project" value="TreeGrafter"/>
</dbReference>
<dbReference type="InterPro" id="IPR011957">
    <property type="entry name" value="Benz_CoA_lig"/>
</dbReference>
<reference evidence="4" key="1">
    <citation type="submission" date="2019-02" db="EMBL/GenBank/DDBJ databases">
        <authorList>
            <person name="Gruber-Vodicka R. H."/>
            <person name="Seah K. B. B."/>
        </authorList>
    </citation>
    <scope>NUCLEOTIDE SEQUENCE</scope>
    <source>
        <strain evidence="4">BECK_S313</strain>
    </source>
</reference>
<dbReference type="GO" id="GO:0005524">
    <property type="term" value="F:ATP binding"/>
    <property type="evidence" value="ECO:0007669"/>
    <property type="project" value="InterPro"/>
</dbReference>
<sequence>MSVPDIPEQLNAASVFVDAHMTDGRGDRPAILCGERVVTYVELRDSVNRFGNILKELDTRMEERVAILLPDIPEFAFAFFGTMKTGAVAVPLNTLLRPEEYEYLLNDCRARILVVHASLVDRIIGIRGKLKYLQYITVCGGDCNCDADYPRLEPLLQSVPPFLEAAETSRDDAAFWLYSSGTTGSPKGVIHLHHDMIVAADGYAKKTLDLNEFDLSFSVAKLFFAYGLGNSLYFPLRVGGASVLLPEKPLPDAVFDVLDKYQPTVFYSVPISYAALLQAAEKAGRESLGRVRLCVSAGEPLPKAIFEKWKERFGVEILDGIETTEVLHIFISNRPGEARGGTTGRVVPGYDPRIVDDIGHDLPPENVGALLIRGDSVTPGYWNKHDRTKKTILGEWIDTRDKFWIDEEGFYHYAGRADDAMKVSGHYVWPTDVEAVLQEHPAVLESGVTGIPDQENLIKPAAYVVLKEGFQASPELALELQGFVRDNTAPYKYPRWIEFVDDLPKTATGKIQRFKLREMGSKERPVYP</sequence>
<gene>
    <name evidence="4" type="ORF">BECKLPF1236B_GA0070989_107517</name>
</gene>
<dbReference type="Gene3D" id="3.30.300.30">
    <property type="match status" value="1"/>
</dbReference>
<dbReference type="SUPFAM" id="SSF56801">
    <property type="entry name" value="Acetyl-CoA synthetase-like"/>
    <property type="match status" value="1"/>
</dbReference>
<evidence type="ECO:0000256" key="1">
    <source>
        <dbReference type="ARBA" id="ARBA00022598"/>
    </source>
</evidence>
<feature type="domain" description="AMP-binding enzyme C-terminal" evidence="3">
    <location>
        <begin position="433"/>
        <end position="510"/>
    </location>
</feature>
<dbReference type="Pfam" id="PF13193">
    <property type="entry name" value="AMP-binding_C"/>
    <property type="match status" value="1"/>
</dbReference>
<dbReference type="Gene3D" id="2.30.38.10">
    <property type="entry name" value="Luciferase, Domain 3"/>
    <property type="match status" value="1"/>
</dbReference>
<evidence type="ECO:0000259" key="3">
    <source>
        <dbReference type="Pfam" id="PF13193"/>
    </source>
</evidence>
<proteinExistence type="predicted"/>
<keyword evidence="1 4" id="KW-0436">Ligase</keyword>
<evidence type="ECO:0000313" key="4">
    <source>
        <dbReference type="EMBL" id="VFK15313.1"/>
    </source>
</evidence>
<dbReference type="Pfam" id="PF00501">
    <property type="entry name" value="AMP-binding"/>
    <property type="match status" value="1"/>
</dbReference>
<dbReference type="PANTHER" id="PTHR43352">
    <property type="entry name" value="ACETYL-COA SYNTHETASE"/>
    <property type="match status" value="1"/>
</dbReference>
<dbReference type="GO" id="GO:0016405">
    <property type="term" value="F:CoA-ligase activity"/>
    <property type="evidence" value="ECO:0007669"/>
    <property type="project" value="InterPro"/>
</dbReference>
<dbReference type="InterPro" id="IPR045851">
    <property type="entry name" value="AMP-bd_C_sf"/>
</dbReference>
<dbReference type="PANTHER" id="PTHR43352:SF1">
    <property type="entry name" value="ANTHRANILATE--COA LIGASE"/>
    <property type="match status" value="1"/>
</dbReference>
<evidence type="ECO:0000259" key="2">
    <source>
        <dbReference type="Pfam" id="PF00501"/>
    </source>
</evidence>
<protein>
    <submittedName>
        <fullName evidence="4">Benzoate-CoA ligase</fullName>
    </submittedName>
</protein>
<accession>A0A450WE42</accession>
<dbReference type="Gene3D" id="3.40.50.980">
    <property type="match status" value="1"/>
</dbReference>
<feature type="domain" description="AMP-dependent synthetase/ligase" evidence="2">
    <location>
        <begin position="24"/>
        <end position="382"/>
    </location>
</feature>
<dbReference type="InterPro" id="IPR000873">
    <property type="entry name" value="AMP-dep_synth/lig_dom"/>
</dbReference>
<dbReference type="Gene3D" id="3.40.50.12820">
    <property type="match status" value="1"/>
</dbReference>
<dbReference type="InterPro" id="IPR025110">
    <property type="entry name" value="AMP-bd_C"/>
</dbReference>
<organism evidence="4">
    <name type="scientific">Candidatus Kentrum sp. LPFa</name>
    <dbReference type="NCBI Taxonomy" id="2126335"/>
    <lineage>
        <taxon>Bacteria</taxon>
        <taxon>Pseudomonadati</taxon>
        <taxon>Pseudomonadota</taxon>
        <taxon>Gammaproteobacteria</taxon>
        <taxon>Candidatus Kentrum</taxon>
    </lineage>
</organism>
<dbReference type="EMBL" id="CAADFK010000075">
    <property type="protein sequence ID" value="VFK15313.1"/>
    <property type="molecule type" value="Genomic_DNA"/>
</dbReference>
<dbReference type="NCBIfam" id="TIGR02262">
    <property type="entry name" value="benz_CoA_lig"/>
    <property type="match status" value="1"/>
</dbReference>